<keyword evidence="2" id="KW-0732">Signal</keyword>
<reference evidence="3 4" key="1">
    <citation type="submission" date="2019-03" db="EMBL/GenBank/DDBJ databases">
        <authorList>
            <person name="Liu G."/>
        </authorList>
    </citation>
    <scope>NUCLEOTIDE SEQUENCE [LARGE SCALE GENOMIC DNA]</scope>
    <source>
        <strain evidence="3 4">DSM 19099</strain>
    </source>
</reference>
<evidence type="ECO:0000313" key="3">
    <source>
        <dbReference type="EMBL" id="TES46420.1"/>
    </source>
</evidence>
<protein>
    <recommendedName>
        <fullName evidence="5">Lipoprotein YvcA</fullName>
    </recommendedName>
</protein>
<dbReference type="EMBL" id="SNUX01000004">
    <property type="protein sequence ID" value="TES46420.1"/>
    <property type="molecule type" value="Genomic_DNA"/>
</dbReference>
<evidence type="ECO:0000313" key="4">
    <source>
        <dbReference type="Proteomes" id="UP000298210"/>
    </source>
</evidence>
<organism evidence="3 4">
    <name type="scientific">Shouchella lehensis</name>
    <dbReference type="NCBI Taxonomy" id="300825"/>
    <lineage>
        <taxon>Bacteria</taxon>
        <taxon>Bacillati</taxon>
        <taxon>Bacillota</taxon>
        <taxon>Bacilli</taxon>
        <taxon>Bacillales</taxon>
        <taxon>Bacillaceae</taxon>
        <taxon>Shouchella</taxon>
    </lineage>
</organism>
<feature type="compositionally biased region" description="Acidic residues" evidence="1">
    <location>
        <begin position="31"/>
        <end position="53"/>
    </location>
</feature>
<feature type="signal peptide" evidence="2">
    <location>
        <begin position="1"/>
        <end position="22"/>
    </location>
</feature>
<accession>A0A4Y7WG03</accession>
<gene>
    <name evidence="3" type="ORF">E2L03_17130</name>
</gene>
<dbReference type="Proteomes" id="UP000298210">
    <property type="component" value="Unassembled WGS sequence"/>
</dbReference>
<dbReference type="RefSeq" id="WP_134259812.1">
    <property type="nucleotide sequence ID" value="NZ_LDIM01000013.1"/>
</dbReference>
<evidence type="ECO:0000256" key="1">
    <source>
        <dbReference type="SAM" id="MobiDB-lite"/>
    </source>
</evidence>
<evidence type="ECO:0008006" key="5">
    <source>
        <dbReference type="Google" id="ProtNLM"/>
    </source>
</evidence>
<feature type="region of interest" description="Disordered" evidence="1">
    <location>
        <begin position="26"/>
        <end position="65"/>
    </location>
</feature>
<evidence type="ECO:0000256" key="2">
    <source>
        <dbReference type="SAM" id="SignalP"/>
    </source>
</evidence>
<proteinExistence type="predicted"/>
<dbReference type="AlphaFoldDB" id="A0A4Y7WG03"/>
<sequence length="245" mass="28406">MKAWLRLSTLCAVLIIVGCNTANNQQKPEEEVNGEETQEDSSTEQMLEDDEAEQEGKSEGVENNEDFLAVEDEFTKEFLVDTDVEPGFHQMRGKLDGFEMVIPENGIISDLLHDIENDAIETLIYTFNNFSERKLHDVKLMYYKKYPEEVKQNYLNVFKTEVGFDGEYQYAEANVLEMYYGSFENEDKYGPYMRYFGYLFAEDRNQAISYTHTAMCQGGEECSLSLEEEAEVAEKLMYSIRLLEQ</sequence>
<comment type="caution">
    <text evidence="3">The sequence shown here is derived from an EMBL/GenBank/DDBJ whole genome shotgun (WGS) entry which is preliminary data.</text>
</comment>
<name>A0A4Y7WG03_9BACI</name>
<dbReference type="PROSITE" id="PS51257">
    <property type="entry name" value="PROKAR_LIPOPROTEIN"/>
    <property type="match status" value="1"/>
</dbReference>
<feature type="chain" id="PRO_5038852514" description="Lipoprotein YvcA" evidence="2">
    <location>
        <begin position="23"/>
        <end position="245"/>
    </location>
</feature>